<dbReference type="InterPro" id="IPR017740">
    <property type="entry name" value="TssA-like"/>
</dbReference>
<dbReference type="PANTHER" id="PTHR37951">
    <property type="entry name" value="CYTOPLASMIC PROTEIN-RELATED"/>
    <property type="match status" value="1"/>
</dbReference>
<dbReference type="Proteomes" id="UP000664288">
    <property type="component" value="Unassembled WGS sequence"/>
</dbReference>
<evidence type="ECO:0000313" key="3">
    <source>
        <dbReference type="Proteomes" id="UP000664288"/>
    </source>
</evidence>
<proteinExistence type="predicted"/>
<dbReference type="RefSeq" id="WP_207352121.1">
    <property type="nucleotide sequence ID" value="NZ_JAFMPY010000022.1"/>
</dbReference>
<comment type="caution">
    <text evidence="2">The sequence shown here is derived from an EMBL/GenBank/DDBJ whole genome shotgun (WGS) entry which is preliminary data.</text>
</comment>
<sequence>MADRTLILQPLSDEAPCGPDLVAADDAGFLTFRDRLEGLLPVRMAGGRLMREDGQPFEPRDIRPAEEAKTLARLLERSRDLRFLLIDARLRLLAGDLPGLAGAIGLSAELLATRWGSAHPRDVAQRRGEFESFEPPVSGSIPLQFVPLLRDRRAGAIRFRDFLVATGEAAGPEGERTPDEATIRSALADAANAAAVDAARGALAATRDAFGAVRAAFAENGEAGAAPQMKTFLATVARILALIDEARGSAPSAGAASDTDPAAPERIAAPDPALRPAAAIATVPIADHRQAAEALVAAEAYFAGVEPSSPALLLIHQARTLIGRPLVEALQVLAPNLAVSASLDVGGPAGFALDLGRLASLGEAALQPGACGASPASSQDPPSRPAETTFAASTREAATALVASVEAYFHKSEPSSPVPLLLARARSLVGRDFLALLPQLFPSLRQENR</sequence>
<dbReference type="Pfam" id="PF06812">
    <property type="entry name" value="ImpA_N"/>
    <property type="match status" value="1"/>
</dbReference>
<organism evidence="2 3">
    <name type="scientific">Jiella sonneratiae</name>
    <dbReference type="NCBI Taxonomy" id="2816856"/>
    <lineage>
        <taxon>Bacteria</taxon>
        <taxon>Pseudomonadati</taxon>
        <taxon>Pseudomonadota</taxon>
        <taxon>Alphaproteobacteria</taxon>
        <taxon>Hyphomicrobiales</taxon>
        <taxon>Aurantimonadaceae</taxon>
        <taxon>Jiella</taxon>
    </lineage>
</organism>
<accession>A0ABS3J980</accession>
<gene>
    <name evidence="2" type="ORF">J1C47_17705</name>
</gene>
<name>A0ABS3J980_9HYPH</name>
<dbReference type="PANTHER" id="PTHR37951:SF1">
    <property type="entry name" value="TYPE VI SECRETION SYSTEM COMPONENT TSSA1"/>
    <property type="match status" value="1"/>
</dbReference>
<evidence type="ECO:0000259" key="1">
    <source>
        <dbReference type="Pfam" id="PF06812"/>
    </source>
</evidence>
<evidence type="ECO:0000313" key="2">
    <source>
        <dbReference type="EMBL" id="MBO0905483.1"/>
    </source>
</evidence>
<dbReference type="InterPro" id="IPR010657">
    <property type="entry name" value="ImpA_N"/>
</dbReference>
<reference evidence="2 3" key="1">
    <citation type="submission" date="2021-03" db="EMBL/GenBank/DDBJ databases">
        <title>Whole genome sequence of Jiella sp. MQZ13P-4.</title>
        <authorList>
            <person name="Tuo L."/>
        </authorList>
    </citation>
    <scope>NUCLEOTIDE SEQUENCE [LARGE SCALE GENOMIC DNA]</scope>
    <source>
        <strain evidence="2 3">MQZ13P-4</strain>
    </source>
</reference>
<protein>
    <submittedName>
        <fullName evidence="2">Type VI secretion system ImpA family N-terminal domain-containing protein</fullName>
    </submittedName>
</protein>
<feature type="domain" description="ImpA N-terminal" evidence="1">
    <location>
        <begin position="8"/>
        <end position="128"/>
    </location>
</feature>
<keyword evidence="3" id="KW-1185">Reference proteome</keyword>
<dbReference type="EMBL" id="JAFMPY010000022">
    <property type="protein sequence ID" value="MBO0905483.1"/>
    <property type="molecule type" value="Genomic_DNA"/>
</dbReference>